<keyword evidence="2" id="KW-1185">Reference proteome</keyword>
<evidence type="ECO:0000313" key="2">
    <source>
        <dbReference type="Proteomes" id="UP000190857"/>
    </source>
</evidence>
<reference evidence="1 2" key="1">
    <citation type="submission" date="2017-02" db="EMBL/GenBank/DDBJ databases">
        <authorList>
            <person name="Peterson S.W."/>
        </authorList>
    </citation>
    <scope>NUCLEOTIDE SEQUENCE [LARGE SCALE GENOMIC DNA]</scope>
    <source>
        <strain evidence="1 2">VKM Ac-2059</strain>
    </source>
</reference>
<proteinExistence type="predicted"/>
<dbReference type="AlphaFoldDB" id="A0A1T5IP67"/>
<sequence length="133" mass="14715">MTRAVHYTATIDLARPMGDRPAGGLSVRAAPEGEHQAGAALLPAERPAAYRVPFEVDRFGAERIELRNASSDVLRWVTIDLMGPGHFVAQTPTRLEPGQVLAVWLFGDDLARQTKVQVTWFFQGAQYLWLVSL</sequence>
<name>A0A1T5IP67_9MICO</name>
<dbReference type="RefSeq" id="WP_079726876.1">
    <property type="nucleotide sequence ID" value="NZ_FUZP01000001.1"/>
</dbReference>
<protein>
    <submittedName>
        <fullName evidence="1">Uncharacterized protein</fullName>
    </submittedName>
</protein>
<dbReference type="Proteomes" id="UP000190857">
    <property type="component" value="Unassembled WGS sequence"/>
</dbReference>
<accession>A0A1T5IP67</accession>
<dbReference type="EMBL" id="FUZP01000001">
    <property type="protein sequence ID" value="SKC40951.1"/>
    <property type="molecule type" value="Genomic_DNA"/>
</dbReference>
<evidence type="ECO:0000313" key="1">
    <source>
        <dbReference type="EMBL" id="SKC40951.1"/>
    </source>
</evidence>
<organism evidence="1 2">
    <name type="scientific">Okibacterium fritillariae</name>
    <dbReference type="NCBI Taxonomy" id="123320"/>
    <lineage>
        <taxon>Bacteria</taxon>
        <taxon>Bacillati</taxon>
        <taxon>Actinomycetota</taxon>
        <taxon>Actinomycetes</taxon>
        <taxon>Micrococcales</taxon>
        <taxon>Microbacteriaceae</taxon>
        <taxon>Okibacterium</taxon>
    </lineage>
</organism>
<gene>
    <name evidence="1" type="ORF">SAMN06309945_0685</name>
</gene>
<dbReference type="OrthoDB" id="5118571at2"/>